<proteinExistence type="predicted"/>
<dbReference type="RefSeq" id="WP_139249755.1">
    <property type="nucleotide sequence ID" value="NZ_FQUM01000008.1"/>
</dbReference>
<keyword evidence="2" id="KW-1185">Reference proteome</keyword>
<protein>
    <submittedName>
        <fullName evidence="1">Uncharacterized protein</fullName>
    </submittedName>
</protein>
<dbReference type="AlphaFoldDB" id="A0A1M5E7L0"/>
<evidence type="ECO:0000313" key="2">
    <source>
        <dbReference type="Proteomes" id="UP000184164"/>
    </source>
</evidence>
<name>A0A1M5E7L0_9BACT</name>
<dbReference type="OrthoDB" id="822942at2"/>
<dbReference type="STRING" id="1484053.SAMN05444274_108117"/>
<evidence type="ECO:0000313" key="1">
    <source>
        <dbReference type="EMBL" id="SHF75176.1"/>
    </source>
</evidence>
<organism evidence="1 2">
    <name type="scientific">Mariniphaga anaerophila</name>
    <dbReference type="NCBI Taxonomy" id="1484053"/>
    <lineage>
        <taxon>Bacteria</taxon>
        <taxon>Pseudomonadati</taxon>
        <taxon>Bacteroidota</taxon>
        <taxon>Bacteroidia</taxon>
        <taxon>Marinilabiliales</taxon>
        <taxon>Prolixibacteraceae</taxon>
        <taxon>Mariniphaga</taxon>
    </lineage>
</organism>
<accession>A0A1M5E7L0</accession>
<dbReference type="EMBL" id="FQUM01000008">
    <property type="protein sequence ID" value="SHF75176.1"/>
    <property type="molecule type" value="Genomic_DNA"/>
</dbReference>
<dbReference type="PROSITE" id="PS51257">
    <property type="entry name" value="PROKAR_LIPOPROTEIN"/>
    <property type="match status" value="1"/>
</dbReference>
<reference evidence="1 2" key="1">
    <citation type="submission" date="2016-11" db="EMBL/GenBank/DDBJ databases">
        <authorList>
            <person name="Jaros S."/>
            <person name="Januszkiewicz K."/>
            <person name="Wedrychowicz H."/>
        </authorList>
    </citation>
    <scope>NUCLEOTIDE SEQUENCE [LARGE SCALE GENOMIC DNA]</scope>
    <source>
        <strain evidence="1 2">DSM 26910</strain>
    </source>
</reference>
<dbReference type="Proteomes" id="UP000184164">
    <property type="component" value="Unassembled WGS sequence"/>
</dbReference>
<sequence length="251" mass="27012">MKKYLFYLFAIFLFTSCEKNNTDVLQDSGSFPVPAYPQPDDADAVLVAVRSSSASPAQLPSIPGMSDSGDDLIIDVGMGVAVFKDNAKADKVTLNGTDLKFENGVHVWMPDFSNFTDLSSLTGIDLGGSIVWDVKNPDINETLSSLPGTPKITSAKIITRSEGYSLTNNFASSSQKVLYAIYASADKYLLKEMDAGSTNCTFTAAELEELGTTKNGIIQANAYTITNKTLGGKKVYFVRQASYSLTSVTIN</sequence>
<gene>
    <name evidence="1" type="ORF">SAMN05444274_108117</name>
</gene>